<feature type="region of interest" description="Disordered" evidence="1">
    <location>
        <begin position="180"/>
        <end position="219"/>
    </location>
</feature>
<feature type="region of interest" description="Disordered" evidence="1">
    <location>
        <begin position="697"/>
        <end position="767"/>
    </location>
</feature>
<feature type="compositionally biased region" description="Basic residues" evidence="1">
    <location>
        <begin position="180"/>
        <end position="198"/>
    </location>
</feature>
<feature type="region of interest" description="Disordered" evidence="1">
    <location>
        <begin position="1"/>
        <end position="91"/>
    </location>
</feature>
<evidence type="ECO:0000313" key="3">
    <source>
        <dbReference type="Proteomes" id="UP000030708"/>
    </source>
</evidence>
<reference evidence="2 3" key="1">
    <citation type="submission" date="2013-02" db="EMBL/GenBank/DDBJ databases">
        <title>The Genome Annotation of Plasmodium falciparum Tanzania (2000708).</title>
        <authorList>
            <consortium name="The Broad Institute Genome Sequencing Platform"/>
            <consortium name="The Broad Institute Genome Sequencing Center for Infectious Disease"/>
            <person name="Neafsey D."/>
            <person name="Hoffman S."/>
            <person name="Volkman S."/>
            <person name="Rosenthal P."/>
            <person name="Walker B."/>
            <person name="Young S.K."/>
            <person name="Zeng Q."/>
            <person name="Gargeya S."/>
            <person name="Fitzgerald M."/>
            <person name="Haas B."/>
            <person name="Abouelleil A."/>
            <person name="Allen A.W."/>
            <person name="Alvarado L."/>
            <person name="Arachchi H.M."/>
            <person name="Berlin A.M."/>
            <person name="Chapman S.B."/>
            <person name="Gainer-Dewar J."/>
            <person name="Goldberg J."/>
            <person name="Griggs A."/>
            <person name="Gujja S."/>
            <person name="Hansen M."/>
            <person name="Howarth C."/>
            <person name="Imamovic A."/>
            <person name="Ireland A."/>
            <person name="Larimer J."/>
            <person name="McCowan C."/>
            <person name="Murphy C."/>
            <person name="Pearson M."/>
            <person name="Poon T.W."/>
            <person name="Priest M."/>
            <person name="Roberts A."/>
            <person name="Saif S."/>
            <person name="Shea T."/>
            <person name="Sisk P."/>
            <person name="Sykes S."/>
            <person name="Wortman J."/>
            <person name="Nusbaum C."/>
            <person name="Birren B."/>
        </authorList>
    </citation>
    <scope>NUCLEOTIDE SEQUENCE [LARGE SCALE GENOMIC DNA]</scope>
    <source>
        <strain evidence="3">Tanzania (2000708)</strain>
    </source>
</reference>
<organism evidence="2 3">
    <name type="scientific">Plasmodium falciparum Tanzania</name>
    <name type="common">2000708</name>
    <dbReference type="NCBI Taxonomy" id="1036725"/>
    <lineage>
        <taxon>Eukaryota</taxon>
        <taxon>Sar</taxon>
        <taxon>Alveolata</taxon>
        <taxon>Apicomplexa</taxon>
        <taxon>Aconoidasida</taxon>
        <taxon>Haemosporida</taxon>
        <taxon>Plasmodiidae</taxon>
        <taxon>Plasmodium</taxon>
        <taxon>Plasmodium (Laverania)</taxon>
    </lineage>
</organism>
<proteinExistence type="predicted"/>
<feature type="compositionally biased region" description="Low complexity" evidence="1">
    <location>
        <begin position="19"/>
        <end position="33"/>
    </location>
</feature>
<gene>
    <name evidence="2" type="ORF">PFTANZ_02295</name>
</gene>
<feature type="compositionally biased region" description="Low complexity" evidence="1">
    <location>
        <begin position="719"/>
        <end position="738"/>
    </location>
</feature>
<evidence type="ECO:0000256" key="1">
    <source>
        <dbReference type="SAM" id="MobiDB-lite"/>
    </source>
</evidence>
<feature type="compositionally biased region" description="Acidic residues" evidence="1">
    <location>
        <begin position="264"/>
        <end position="273"/>
    </location>
</feature>
<feature type="compositionally biased region" description="Polar residues" evidence="1">
    <location>
        <begin position="199"/>
        <end position="216"/>
    </location>
</feature>
<feature type="compositionally biased region" description="Low complexity" evidence="1">
    <location>
        <begin position="697"/>
        <end position="707"/>
    </location>
</feature>
<evidence type="ECO:0000313" key="2">
    <source>
        <dbReference type="EMBL" id="ETW36996.1"/>
    </source>
</evidence>
<dbReference type="EMBL" id="KI926394">
    <property type="protein sequence ID" value="ETW36996.1"/>
    <property type="molecule type" value="Genomic_DNA"/>
</dbReference>
<name>A0A024W9Z6_PLAFA</name>
<dbReference type="Proteomes" id="UP000030708">
    <property type="component" value="Unassembled WGS sequence"/>
</dbReference>
<dbReference type="AlphaFoldDB" id="A0A024W9Z6"/>
<accession>A0A024W9Z6</accession>
<feature type="compositionally biased region" description="Basic and acidic residues" evidence="1">
    <location>
        <begin position="45"/>
        <end position="83"/>
    </location>
</feature>
<feature type="region of interest" description="Disordered" evidence="1">
    <location>
        <begin position="264"/>
        <end position="285"/>
    </location>
</feature>
<feature type="compositionally biased region" description="Basic and acidic residues" evidence="1">
    <location>
        <begin position="745"/>
        <end position="756"/>
    </location>
</feature>
<sequence length="906" mass="107690">MNDEYRRNNDANISDYNKKNNNNNVNKSNNVVRSSDESLSSDTINKSDCKNKVEENSSRNADESHKKEDGDLINKDKDEKEGENLSVPKESNETYYRISRRERCRNLKKEDNLKIINDEDNSVSHFIKEGRKRSVRERSNLRNYNYINVNNNIKDDDFVDEPNNGSSIIKMNERKKTILRRGARHRRRNPRKRGRRCSSLRNNRNTINSVTKSNYDMSDGDNYEKGRKFLYDNSSNYNELDPLNSKFSNIKISKNFFLKMNDDEDEEDEDGVGDDDKTSKNSSYSFGFNERNIEKKIIILEQKDGIYEINENYLNVKDNINEELENNETSCKSSKLNDVTHNNNNICDDNNIVSHSNGEMKEVNIMYPINNEINIKKKRILNNDEILILLNLLRDININRFNIKHVMTSKDCMYEKFMLYNLFSYNITCLKSSLKMMYAYCLFKNLKLFYQIQYKNMNMTEKSIPNYKIKNNLLDTHCIILSMFENYYENVSKQKMPIADFINSFYLNIHNINIGKKKVQPNKNYENIVLPEKDNRKITSMYTNKSLLYSNYMNKDINMENKAYKLNDINMENYRSDHKNNTFIDNDCNNNHKYNNICKNELNSCISNISNDPNNNKNVHTMNKDLYGNIYTEQNAYHVHNYKDMRNEHENNNNIKKKDNIENSIYYDNKMYLGANEKTPCLKDIHMNKNYEQTYDNYDGTNGYNNNNKKKNDNKKNDNNNNDNNNNDNNNNDNNNNDNQDDNQDDNHHDNNKEEYNNQNHLFLNNESRKRKFFTNILPYKNKKKKLPYTINLNNDNKTYHHESINNENHMPLWDYKELENIKNMINDEKDEEDCTPLAHSIKITKNYDNINMDECNVRNENQEYKDNVTNYKVCQDGNFECYDVNESVLVRDIHMEKNNNGRWLC</sequence>
<protein>
    <submittedName>
        <fullName evidence="2">Uncharacterized protein</fullName>
    </submittedName>
</protein>
<reference evidence="2 3" key="2">
    <citation type="submission" date="2013-02" db="EMBL/GenBank/DDBJ databases">
        <title>The Genome Sequence of Plasmodium falciparum Tanzania (2000708).</title>
        <authorList>
            <consortium name="The Broad Institute Genome Sequencing Platform"/>
            <consortium name="The Broad Institute Genome Sequencing Center for Infectious Disease"/>
            <person name="Neafsey D."/>
            <person name="Cheeseman I."/>
            <person name="Volkman S."/>
            <person name="Adams J."/>
            <person name="Walker B."/>
            <person name="Young S.K."/>
            <person name="Zeng Q."/>
            <person name="Gargeya S."/>
            <person name="Fitzgerald M."/>
            <person name="Haas B."/>
            <person name="Abouelleil A."/>
            <person name="Alvarado L."/>
            <person name="Arachchi H.M."/>
            <person name="Berlin A.M."/>
            <person name="Chapman S.B."/>
            <person name="Dewar J."/>
            <person name="Goldberg J."/>
            <person name="Griggs A."/>
            <person name="Gujja S."/>
            <person name="Hansen M."/>
            <person name="Howarth C."/>
            <person name="Imamovic A."/>
            <person name="Larimer J."/>
            <person name="McCowan C."/>
            <person name="Murphy C."/>
            <person name="Neiman D."/>
            <person name="Pearson M."/>
            <person name="Priest M."/>
            <person name="Roberts A."/>
            <person name="Saif S."/>
            <person name="Shea T."/>
            <person name="Sisk P."/>
            <person name="Sykes S."/>
            <person name="Wortman J."/>
            <person name="Nusbaum C."/>
            <person name="Birren B."/>
        </authorList>
    </citation>
    <scope>NUCLEOTIDE SEQUENCE [LARGE SCALE GENOMIC DNA]</scope>
    <source>
        <strain evidence="3">Tanzania (2000708)</strain>
    </source>
</reference>